<evidence type="ECO:0000313" key="16">
    <source>
        <dbReference type="Proteomes" id="UP001620626"/>
    </source>
</evidence>
<evidence type="ECO:0000256" key="3">
    <source>
        <dbReference type="ARBA" id="ARBA00022448"/>
    </source>
</evidence>
<dbReference type="EMBL" id="JBICBT010001348">
    <property type="protein sequence ID" value="KAL3072047.1"/>
    <property type="molecule type" value="Genomic_DNA"/>
</dbReference>
<feature type="region of interest" description="Disordered" evidence="12">
    <location>
        <begin position="509"/>
        <end position="592"/>
    </location>
</feature>
<accession>A0ABD2I2J8</accession>
<dbReference type="InterPro" id="IPR046792">
    <property type="entry name" value="Peptidase_C54_cat"/>
</dbReference>
<keyword evidence="9 11" id="KW-0072">Autophagy</keyword>
<dbReference type="EMBL" id="JBICBT010000004">
    <property type="protein sequence ID" value="KAL3126202.1"/>
    <property type="molecule type" value="Genomic_DNA"/>
</dbReference>
<feature type="compositionally biased region" description="Low complexity" evidence="12">
    <location>
        <begin position="465"/>
        <end position="474"/>
    </location>
</feature>
<evidence type="ECO:0000256" key="12">
    <source>
        <dbReference type="SAM" id="MobiDB-lite"/>
    </source>
</evidence>
<evidence type="ECO:0000256" key="4">
    <source>
        <dbReference type="ARBA" id="ARBA00022490"/>
    </source>
</evidence>
<dbReference type="Pfam" id="PF03416">
    <property type="entry name" value="Peptidase_C54"/>
    <property type="match status" value="2"/>
</dbReference>
<feature type="compositionally biased region" description="Low complexity" evidence="12">
    <location>
        <begin position="560"/>
        <end position="569"/>
    </location>
</feature>
<feature type="compositionally biased region" description="Low complexity" evidence="12">
    <location>
        <begin position="509"/>
        <end position="524"/>
    </location>
</feature>
<evidence type="ECO:0000256" key="1">
    <source>
        <dbReference type="ARBA" id="ARBA00004496"/>
    </source>
</evidence>
<evidence type="ECO:0000256" key="7">
    <source>
        <dbReference type="ARBA" id="ARBA00022807"/>
    </source>
</evidence>
<comment type="function">
    <text evidence="11">Cysteine protease that plays a key role in autophagy by mediating both proteolytic activation and delipidation of ATG8 family proteins.</text>
</comment>
<keyword evidence="4 11" id="KW-0963">Cytoplasm</keyword>
<evidence type="ECO:0000256" key="11">
    <source>
        <dbReference type="RuleBase" id="RU363115"/>
    </source>
</evidence>
<dbReference type="GO" id="GO:0006914">
    <property type="term" value="P:autophagy"/>
    <property type="evidence" value="ECO:0007669"/>
    <property type="project" value="UniProtKB-KW"/>
</dbReference>
<dbReference type="EC" id="3.4.22.-" evidence="11"/>
<keyword evidence="6 11" id="KW-0378">Hydrolase</keyword>
<organism evidence="14 16">
    <name type="scientific">Heterodera trifolii</name>
    <dbReference type="NCBI Taxonomy" id="157864"/>
    <lineage>
        <taxon>Eukaryota</taxon>
        <taxon>Metazoa</taxon>
        <taxon>Ecdysozoa</taxon>
        <taxon>Nematoda</taxon>
        <taxon>Chromadorea</taxon>
        <taxon>Rhabditida</taxon>
        <taxon>Tylenchina</taxon>
        <taxon>Tylenchomorpha</taxon>
        <taxon>Tylenchoidea</taxon>
        <taxon>Heteroderidae</taxon>
        <taxon>Heteroderinae</taxon>
        <taxon>Heterodera</taxon>
    </lineage>
</organism>
<evidence type="ECO:0000256" key="8">
    <source>
        <dbReference type="ARBA" id="ARBA00022927"/>
    </source>
</evidence>
<dbReference type="Proteomes" id="UP001620626">
    <property type="component" value="Unassembled WGS sequence"/>
</dbReference>
<dbReference type="SUPFAM" id="SSF54001">
    <property type="entry name" value="Cysteine proteinases"/>
    <property type="match status" value="2"/>
</dbReference>
<evidence type="ECO:0000259" key="13">
    <source>
        <dbReference type="Pfam" id="PF03416"/>
    </source>
</evidence>
<comment type="similarity">
    <text evidence="2 11">Belongs to the peptidase C54 family.</text>
</comment>
<evidence type="ECO:0000256" key="6">
    <source>
        <dbReference type="ARBA" id="ARBA00022801"/>
    </source>
</evidence>
<comment type="catalytic activity">
    <reaction evidence="10">
        <text>[protein]-C-terminal L-amino acid-glycyl-phosphatidylethanolamide + H2O = [protein]-C-terminal L-amino acid-glycine + a 1,2-diacyl-sn-glycero-3-phosphoethanolamine</text>
        <dbReference type="Rhea" id="RHEA:67548"/>
        <dbReference type="Rhea" id="RHEA-COMP:17323"/>
        <dbReference type="Rhea" id="RHEA-COMP:17324"/>
        <dbReference type="ChEBI" id="CHEBI:15377"/>
        <dbReference type="ChEBI" id="CHEBI:64612"/>
        <dbReference type="ChEBI" id="CHEBI:172940"/>
        <dbReference type="ChEBI" id="CHEBI:172941"/>
    </reaction>
    <physiologicalReaction direction="left-to-right" evidence="10">
        <dbReference type="Rhea" id="RHEA:67549"/>
    </physiologicalReaction>
</comment>
<dbReference type="PANTHER" id="PTHR22624:SF49">
    <property type="entry name" value="CYSTEINE PROTEASE"/>
    <property type="match status" value="1"/>
</dbReference>
<dbReference type="GO" id="GO:0005737">
    <property type="term" value="C:cytoplasm"/>
    <property type="evidence" value="ECO:0007669"/>
    <property type="project" value="UniProtKB-SubCell"/>
</dbReference>
<comment type="subcellular location">
    <subcellularLocation>
        <location evidence="1 11">Cytoplasm</location>
    </subcellularLocation>
</comment>
<dbReference type="GO" id="GO:0008234">
    <property type="term" value="F:cysteine-type peptidase activity"/>
    <property type="evidence" value="ECO:0007669"/>
    <property type="project" value="UniProtKB-KW"/>
</dbReference>
<proteinExistence type="inferred from homology"/>
<feature type="region of interest" description="Disordered" evidence="12">
    <location>
        <begin position="205"/>
        <end position="227"/>
    </location>
</feature>
<evidence type="ECO:0000256" key="2">
    <source>
        <dbReference type="ARBA" id="ARBA00010958"/>
    </source>
</evidence>
<keyword evidence="16" id="KW-1185">Reference proteome</keyword>
<sequence length="698" mass="77006">MDYVRTLTSMVDVCLTLEPGFSTLEDLAFLDLAGGAVHLLGTAYSSKDIEAIKEFSRSLIWFTYRKNWPAPIGGFDGPTSDRGWGCMIRVGQMVLAQALIKFHLGSDWRWANELVDQRADNEQFQAYLRLLRMFQDKRTAQFSIHQIAQFGASEGKPIGEWLGPNSMAQVLKKIVVYDEWSNLVVHVAMDNVLISDDVHTMVSLPLKTENGPNDKSSEQEQKTNSPTTGQWIRPLLLIVPLRLGLTAINPCYFNAIAEYFKLPQCVGILGGRPRHAVYFYGNAGKKLLYLDPHICQEFTDIDTPPPSVCHSVFDDDEEDVARRFTDGAGSSTTSCGNRCENGKMPLLMECPSPPSSCPMDTSVLNDHDFDVHHNRLCRSITLSPPASSNYCHRQSNGGTNKNINIGILDDNNDDQLLFIPRTAIAADGNQRQSHHRLLLSSTTTSQSSSVSVSSSLINQNGTNRQQQLQHNQQHGDAAISFPTTSSSAVSKISSSQSVDDDAVVGGSIIDSPHCCSTSSSTSISEDNDGRRKSIAAGGRRCFSSSPLSSSQHGRANLPNSSTFAKAPTKTKAKDEEKDAATATTTKCKNNNNNSTSDAFDDSSFHCPYILTMDFKSLDPSLALGFLTRDLAEYEDLVHRLKTVVLPSSSPPLFEILDSRPKGWPKFTPFESEFFLDNSLDIKDYDFDCDSDENFEILE</sequence>
<evidence type="ECO:0000256" key="5">
    <source>
        <dbReference type="ARBA" id="ARBA00022670"/>
    </source>
</evidence>
<protein>
    <recommendedName>
        <fullName evidence="11">Cysteine protease</fullName>
        <ecNumber evidence="11">3.4.22.-</ecNumber>
    </recommendedName>
</protein>
<dbReference type="InterPro" id="IPR005078">
    <property type="entry name" value="Peptidase_C54"/>
</dbReference>
<dbReference type="InterPro" id="IPR038765">
    <property type="entry name" value="Papain-like_cys_pep_sf"/>
</dbReference>
<gene>
    <name evidence="15" type="ORF">niasHT_002681</name>
    <name evidence="14" type="ORF">niasHT_033949</name>
</gene>
<feature type="region of interest" description="Disordered" evidence="12">
    <location>
        <begin position="461"/>
        <end position="480"/>
    </location>
</feature>
<evidence type="ECO:0000313" key="14">
    <source>
        <dbReference type="EMBL" id="KAL3072047.1"/>
    </source>
</evidence>
<dbReference type="PANTHER" id="PTHR22624">
    <property type="entry name" value="CYSTEINE PROTEASE ATG4"/>
    <property type="match status" value="1"/>
</dbReference>
<evidence type="ECO:0000256" key="9">
    <source>
        <dbReference type="ARBA" id="ARBA00023006"/>
    </source>
</evidence>
<comment type="caution">
    <text evidence="14">The sequence shown here is derived from an EMBL/GenBank/DDBJ whole genome shotgun (WGS) entry which is preliminary data.</text>
</comment>
<keyword evidence="7" id="KW-0788">Thiol protease</keyword>
<feature type="domain" description="Peptidase C54 catalytic" evidence="13">
    <location>
        <begin position="51"/>
        <end position="304"/>
    </location>
</feature>
<dbReference type="GO" id="GO:0015031">
    <property type="term" value="P:protein transport"/>
    <property type="evidence" value="ECO:0007669"/>
    <property type="project" value="UniProtKB-KW"/>
</dbReference>
<feature type="domain" description="Peptidase C54 catalytic" evidence="13">
    <location>
        <begin position="589"/>
        <end position="638"/>
    </location>
</feature>
<evidence type="ECO:0000256" key="10">
    <source>
        <dbReference type="ARBA" id="ARBA00029362"/>
    </source>
</evidence>
<dbReference type="GO" id="GO:0006508">
    <property type="term" value="P:proteolysis"/>
    <property type="evidence" value="ECO:0007669"/>
    <property type="project" value="UniProtKB-KW"/>
</dbReference>
<feature type="compositionally biased region" description="Low complexity" evidence="12">
    <location>
        <begin position="580"/>
        <end position="592"/>
    </location>
</feature>
<dbReference type="AlphaFoldDB" id="A0ABD2I2J8"/>
<name>A0ABD2I2J8_9BILA</name>
<keyword evidence="8 11" id="KW-0653">Protein transport</keyword>
<keyword evidence="5 11" id="KW-0645">Protease</keyword>
<reference evidence="14 16" key="1">
    <citation type="submission" date="2024-10" db="EMBL/GenBank/DDBJ databases">
        <authorList>
            <person name="Kim D."/>
        </authorList>
    </citation>
    <scope>NUCLEOTIDE SEQUENCE [LARGE SCALE GENOMIC DNA]</scope>
    <source>
        <strain evidence="14">BH-2024</strain>
    </source>
</reference>
<evidence type="ECO:0000313" key="15">
    <source>
        <dbReference type="EMBL" id="KAL3126202.1"/>
    </source>
</evidence>
<keyword evidence="3" id="KW-0813">Transport</keyword>